<dbReference type="OrthoDB" id="1932925at2759"/>
<dbReference type="GO" id="GO:0016407">
    <property type="term" value="F:acetyltransferase activity"/>
    <property type="evidence" value="ECO:0007669"/>
    <property type="project" value="TreeGrafter"/>
</dbReference>
<evidence type="ECO:0000256" key="5">
    <source>
        <dbReference type="ARBA" id="ARBA00022989"/>
    </source>
</evidence>
<dbReference type="GO" id="GO:0009834">
    <property type="term" value="P:plant-type secondary cell wall biogenesis"/>
    <property type="evidence" value="ECO:0007669"/>
    <property type="project" value="TreeGrafter"/>
</dbReference>
<keyword evidence="6 8" id="KW-0472">Membrane</keyword>
<dbReference type="PANTHER" id="PTHR13533:SF1">
    <property type="entry name" value="N-ACETYLNEURAMINATE 9-O-ACETYLTRANSFERASE"/>
    <property type="match status" value="1"/>
</dbReference>
<dbReference type="Proteomes" id="UP001141806">
    <property type="component" value="Unassembled WGS sequence"/>
</dbReference>
<evidence type="ECO:0000256" key="1">
    <source>
        <dbReference type="ARBA" id="ARBA00004141"/>
    </source>
</evidence>
<proteinExistence type="inferred from homology"/>
<evidence type="ECO:0000259" key="9">
    <source>
        <dbReference type="Pfam" id="PF07779"/>
    </source>
</evidence>
<feature type="transmembrane region" description="Helical" evidence="8">
    <location>
        <begin position="12"/>
        <end position="31"/>
    </location>
</feature>
<feature type="transmembrane region" description="Helical" evidence="8">
    <location>
        <begin position="202"/>
        <end position="223"/>
    </location>
</feature>
<comment type="caution">
    <text evidence="10">The sequence shown here is derived from an EMBL/GenBank/DDBJ whole genome shotgun (WGS) entry which is preliminary data.</text>
</comment>
<evidence type="ECO:0000256" key="8">
    <source>
        <dbReference type="SAM" id="Phobius"/>
    </source>
</evidence>
<evidence type="ECO:0000313" key="10">
    <source>
        <dbReference type="EMBL" id="KAJ4982054.1"/>
    </source>
</evidence>
<evidence type="ECO:0000256" key="3">
    <source>
        <dbReference type="ARBA" id="ARBA00022679"/>
    </source>
</evidence>
<feature type="transmembrane region" description="Helical" evidence="8">
    <location>
        <begin position="476"/>
        <end position="495"/>
    </location>
</feature>
<sequence length="542" mass="63473">MVASGPWTPGQVSFLLGIAPVFLAWIYSEILEYKRSSSLSKVHSDGNLVELGKETIKDDDRTILLEGGLTKSASARVHNSSVKANLIRFLTMDDLFLLENRATLRVMSEFGAVMFYFYICDRTDLLPESTKNYNRDLFLFLYFLFIIVSAITSLKRHHDKSAFSGKSILYLNRHQTEEWKGWMQVMFLMYHYFAALEIYNAIRIFIAAYVWMTGFGNFSYYYIRKDFSVARFSQMMWRLNFFVALCCIVLNNDYMLYYICPMHMLFTIMVYGALGIFNKYNEIGSVMAVKIIACFLVVILIWEVPGVFDLFWSPLTFILGYTDPAKENLPRLHEWHFRSGLDRYIWIIGMIYAYYHPTVEKWMEKLEESEAKRRLSIKTSIVAVSLLAGYLWYEFIYKLDKVTYNKYHPYTSWIPITVYICLRNFTQQFRNFSLTLLAWLGKITLETYISQFHIWLRSGVPDGQPKRLLVLIPDYPMLNFMLTTAIYVLISYRVFELTNSLKTVFIPTKDNRRLLYNSIAAAVIGLNLYCISLLLLQIPRPA</sequence>
<keyword evidence="3" id="KW-0808">Transferase</keyword>
<dbReference type="EMBL" id="JAMYWD010000001">
    <property type="protein sequence ID" value="KAJ4982054.1"/>
    <property type="molecule type" value="Genomic_DNA"/>
</dbReference>
<dbReference type="Pfam" id="PF07779">
    <property type="entry name" value="Cas1_AcylT"/>
    <property type="match status" value="1"/>
</dbReference>
<feature type="transmembrane region" description="Helical" evidence="8">
    <location>
        <begin position="139"/>
        <end position="158"/>
    </location>
</feature>
<dbReference type="GO" id="GO:0010411">
    <property type="term" value="P:xyloglucan metabolic process"/>
    <property type="evidence" value="ECO:0007669"/>
    <property type="project" value="TreeGrafter"/>
</dbReference>
<evidence type="ECO:0000256" key="6">
    <source>
        <dbReference type="ARBA" id="ARBA00023136"/>
    </source>
</evidence>
<keyword evidence="4 8" id="KW-0812">Transmembrane</keyword>
<evidence type="ECO:0000256" key="2">
    <source>
        <dbReference type="ARBA" id="ARBA00010666"/>
    </source>
</evidence>
<dbReference type="PANTHER" id="PTHR13533">
    <property type="entry name" value="N-ACETYLNEURAMINATE 9-O-ACETYLTRANSFERASE"/>
    <property type="match status" value="1"/>
</dbReference>
<keyword evidence="5 8" id="KW-1133">Transmembrane helix</keyword>
<reference evidence="10" key="1">
    <citation type="journal article" date="2023" name="Plant J.">
        <title>The genome of the king protea, Protea cynaroides.</title>
        <authorList>
            <person name="Chang J."/>
            <person name="Duong T.A."/>
            <person name="Schoeman C."/>
            <person name="Ma X."/>
            <person name="Roodt D."/>
            <person name="Barker N."/>
            <person name="Li Z."/>
            <person name="Van de Peer Y."/>
            <person name="Mizrachi E."/>
        </authorList>
    </citation>
    <scope>NUCLEOTIDE SEQUENCE</scope>
    <source>
        <tissue evidence="10">Young leaves</tissue>
    </source>
</reference>
<feature type="transmembrane region" description="Helical" evidence="8">
    <location>
        <begin position="235"/>
        <end position="250"/>
    </location>
</feature>
<feature type="transmembrane region" description="Helical" evidence="8">
    <location>
        <begin position="515"/>
        <end position="538"/>
    </location>
</feature>
<accession>A0A9Q0L470</accession>
<comment type="subcellular location">
    <subcellularLocation>
        <location evidence="1">Membrane</location>
        <topology evidence="1">Multi-pass membrane protein</topology>
    </subcellularLocation>
</comment>
<keyword evidence="11" id="KW-1185">Reference proteome</keyword>
<feature type="transmembrane region" description="Helical" evidence="8">
    <location>
        <begin position="407"/>
        <end position="425"/>
    </location>
</feature>
<protein>
    <recommendedName>
        <fullName evidence="9">Cas1p 10 TM acyl transferase domain-containing protein</fullName>
    </recommendedName>
</protein>
<evidence type="ECO:0000313" key="11">
    <source>
        <dbReference type="Proteomes" id="UP001141806"/>
    </source>
</evidence>
<feature type="domain" description="Cas1p 10 TM acyl transferase" evidence="9">
    <location>
        <begin position="102"/>
        <end position="512"/>
    </location>
</feature>
<gene>
    <name evidence="10" type="ORF">NE237_032891</name>
</gene>
<comment type="similarity">
    <text evidence="2">Belongs to the PC-esterase family. CASD1 subfamily.</text>
</comment>
<dbReference type="GO" id="GO:0005794">
    <property type="term" value="C:Golgi apparatus"/>
    <property type="evidence" value="ECO:0007669"/>
    <property type="project" value="UniProtKB-ARBA"/>
</dbReference>
<keyword evidence="7" id="KW-0325">Glycoprotein</keyword>
<evidence type="ECO:0000256" key="4">
    <source>
        <dbReference type="ARBA" id="ARBA00022692"/>
    </source>
</evidence>
<name>A0A9Q0L470_9MAGN</name>
<organism evidence="10 11">
    <name type="scientific">Protea cynaroides</name>
    <dbReference type="NCBI Taxonomy" id="273540"/>
    <lineage>
        <taxon>Eukaryota</taxon>
        <taxon>Viridiplantae</taxon>
        <taxon>Streptophyta</taxon>
        <taxon>Embryophyta</taxon>
        <taxon>Tracheophyta</taxon>
        <taxon>Spermatophyta</taxon>
        <taxon>Magnoliopsida</taxon>
        <taxon>Proteales</taxon>
        <taxon>Proteaceae</taxon>
        <taxon>Protea</taxon>
    </lineage>
</organism>
<feature type="transmembrane region" description="Helical" evidence="8">
    <location>
        <begin position="437"/>
        <end position="456"/>
    </location>
</feature>
<evidence type="ECO:0000256" key="7">
    <source>
        <dbReference type="ARBA" id="ARBA00023180"/>
    </source>
</evidence>
<dbReference type="GO" id="GO:0045492">
    <property type="term" value="P:xylan biosynthetic process"/>
    <property type="evidence" value="ECO:0007669"/>
    <property type="project" value="TreeGrafter"/>
</dbReference>
<feature type="transmembrane region" description="Helical" evidence="8">
    <location>
        <begin position="335"/>
        <end position="355"/>
    </location>
</feature>
<dbReference type="GO" id="GO:0016020">
    <property type="term" value="C:membrane"/>
    <property type="evidence" value="ECO:0007669"/>
    <property type="project" value="UniProtKB-SubCell"/>
</dbReference>
<dbReference type="AlphaFoldDB" id="A0A9Q0L470"/>
<feature type="transmembrane region" description="Helical" evidence="8">
    <location>
        <begin position="289"/>
        <end position="315"/>
    </location>
</feature>
<dbReference type="InterPro" id="IPR012419">
    <property type="entry name" value="Cas1_AcylTrans_dom"/>
</dbReference>
<feature type="transmembrane region" description="Helical" evidence="8">
    <location>
        <begin position="375"/>
        <end position="395"/>
    </location>
</feature>
<feature type="transmembrane region" description="Helical" evidence="8">
    <location>
        <begin position="256"/>
        <end position="277"/>
    </location>
</feature>